<proteinExistence type="predicted"/>
<sequence>MTYLPCEVWYRIIQFADEDVDNSIFKETKRPQSTAIVLSHVSPMDWEKSIMYKEYFPTKENPKRHGSVWGQTKKHFHWPLVNLSRVSKSVNRHFELYLSDKAKQIIQNATITKGKLRFK</sequence>
<name>A0A8F8KR28_9VIRU</name>
<protein>
    <submittedName>
        <fullName evidence="1">Uncharacterized protein</fullName>
    </submittedName>
</protein>
<accession>A0A8F8KR28</accession>
<dbReference type="EMBL" id="MZ420154">
    <property type="protein sequence ID" value="QYA18452.1"/>
    <property type="molecule type" value="Genomic_DNA"/>
</dbReference>
<evidence type="ECO:0000313" key="1">
    <source>
        <dbReference type="EMBL" id="QYA18452.1"/>
    </source>
</evidence>
<reference evidence="1" key="1">
    <citation type="submission" date="2021-06" db="EMBL/GenBank/DDBJ databases">
        <authorList>
            <person name="Rolland C."/>
        </authorList>
    </citation>
    <scope>NUCLEOTIDE SEQUENCE</scope>
    <source>
        <strain evidence="1">347.936635</strain>
    </source>
</reference>
<organism evidence="1">
    <name type="scientific">Clandestinovirus</name>
    <dbReference type="NCBI Taxonomy" id="2831644"/>
    <lineage>
        <taxon>Viruses</taxon>
    </lineage>
</organism>
<gene>
    <name evidence="1" type="ORF">KOM_12_183</name>
</gene>